<feature type="binding site" evidence="6">
    <location>
        <position position="77"/>
    </location>
    <ligand>
        <name>S-adenosyl-L-methionine</name>
        <dbReference type="ChEBI" id="CHEBI:59789"/>
    </ligand>
</feature>
<proteinExistence type="inferred from homology"/>
<comment type="subcellular location">
    <subcellularLocation>
        <location evidence="6">Cytoplasm</location>
    </subcellularLocation>
</comment>
<dbReference type="Proteomes" id="UP000269226">
    <property type="component" value="Chromosome"/>
</dbReference>
<evidence type="ECO:0000313" key="9">
    <source>
        <dbReference type="Proteomes" id="UP000269226"/>
    </source>
</evidence>
<evidence type="ECO:0000256" key="5">
    <source>
        <dbReference type="ARBA" id="ARBA00022691"/>
    </source>
</evidence>
<dbReference type="FunFam" id="3.40.50.150:FF:000041">
    <property type="entry name" value="Ribosomal RNA small subunit methyltransferase G"/>
    <property type="match status" value="1"/>
</dbReference>
<evidence type="ECO:0000256" key="3">
    <source>
        <dbReference type="ARBA" id="ARBA00022603"/>
    </source>
</evidence>
<dbReference type="PANTHER" id="PTHR31760">
    <property type="entry name" value="S-ADENOSYL-L-METHIONINE-DEPENDENT METHYLTRANSFERASES SUPERFAMILY PROTEIN"/>
    <property type="match status" value="1"/>
</dbReference>
<evidence type="ECO:0000256" key="4">
    <source>
        <dbReference type="ARBA" id="ARBA00022679"/>
    </source>
</evidence>
<dbReference type="NCBIfam" id="TIGR00138">
    <property type="entry name" value="rsmG_gidB"/>
    <property type="match status" value="1"/>
</dbReference>
<evidence type="ECO:0000256" key="6">
    <source>
        <dbReference type="HAMAP-Rule" id="MF_00074"/>
    </source>
</evidence>
<feature type="binding site" evidence="6">
    <location>
        <position position="82"/>
    </location>
    <ligand>
        <name>S-adenosyl-L-methionine</name>
        <dbReference type="ChEBI" id="CHEBI:59789"/>
    </ligand>
</feature>
<dbReference type="GO" id="GO:0070043">
    <property type="term" value="F:rRNA (guanine-N7-)-methyltransferase activity"/>
    <property type="evidence" value="ECO:0007669"/>
    <property type="project" value="UniProtKB-UniRule"/>
</dbReference>
<evidence type="ECO:0000256" key="2">
    <source>
        <dbReference type="ARBA" id="ARBA00022552"/>
    </source>
</evidence>
<dbReference type="PANTHER" id="PTHR31760:SF0">
    <property type="entry name" value="S-ADENOSYL-L-METHIONINE-DEPENDENT METHYLTRANSFERASES SUPERFAMILY PROTEIN"/>
    <property type="match status" value="1"/>
</dbReference>
<organism evidence="8 9">
    <name type="scientific">Melissococcus plutonius</name>
    <dbReference type="NCBI Taxonomy" id="33970"/>
    <lineage>
        <taxon>Bacteria</taxon>
        <taxon>Bacillati</taxon>
        <taxon>Bacillota</taxon>
        <taxon>Bacilli</taxon>
        <taxon>Lactobacillales</taxon>
        <taxon>Enterococcaceae</taxon>
        <taxon>Melissococcus</taxon>
    </lineage>
</organism>
<protein>
    <recommendedName>
        <fullName evidence="6">Ribosomal RNA small subunit methyltransferase G</fullName>
        <ecNumber evidence="6">2.1.1.-</ecNumber>
    </recommendedName>
    <alternativeName>
        <fullName evidence="6">16S rRNA 7-methylguanosine methyltransferase</fullName>
        <shortName evidence="6">16S rRNA m7G methyltransferase</shortName>
    </alternativeName>
</protein>
<evidence type="ECO:0000256" key="7">
    <source>
        <dbReference type="SAM" id="MobiDB-lite"/>
    </source>
</evidence>
<dbReference type="HAMAP" id="MF_00074">
    <property type="entry name" value="16SrRNA_methyltr_G"/>
    <property type="match status" value="1"/>
</dbReference>
<sequence length="238" mass="27378">MTPEEFKRLLSERNIALTDYQMKQFDSYYKLLIEWNQKMNLTTILNKEAVYLKHFYDSISLAFFANFKGGHSLCDIGAGAGFPSIPLKILFPDLQITIIDSLNKRISFLTELVNQLEMDHVFLYHERAEVFGQDSTFRGQFDYVTARAVARLNVLSELCLPLVRKEGYFLAPKAARGEEEMLEAKNAIAVLGGKIQEEISFELPITQDERHIIVIQKKKETPKKYPRKSGLPNKQPIK</sequence>
<comment type="caution">
    <text evidence="6">Lacks conserved residue(s) required for the propagation of feature annotation.</text>
</comment>
<keyword evidence="3 6" id="KW-0489">Methyltransferase</keyword>
<keyword evidence="5 6" id="KW-0949">S-adenosyl-L-methionine</keyword>
<accession>A0A2Z5Y493</accession>
<comment type="similarity">
    <text evidence="6">Belongs to the methyltransferase superfamily. RNA methyltransferase RsmG family.</text>
</comment>
<dbReference type="RefSeq" id="WP_015695479.1">
    <property type="nucleotide sequence ID" value="NZ_AP018492.1"/>
</dbReference>
<keyword evidence="4 6" id="KW-0808">Transferase</keyword>
<dbReference type="InterPro" id="IPR003682">
    <property type="entry name" value="rRNA_ssu_MeTfrase_G"/>
</dbReference>
<evidence type="ECO:0000256" key="1">
    <source>
        <dbReference type="ARBA" id="ARBA00022490"/>
    </source>
</evidence>
<gene>
    <name evidence="6" type="primary">rsmG</name>
    <name evidence="8" type="ORF">DAT561_1605</name>
</gene>
<dbReference type="EC" id="2.1.1.-" evidence="6"/>
<feature type="binding site" evidence="6">
    <location>
        <begin position="128"/>
        <end position="129"/>
    </location>
    <ligand>
        <name>S-adenosyl-L-methionine</name>
        <dbReference type="ChEBI" id="CHEBI:59789"/>
    </ligand>
</feature>
<dbReference type="Gene3D" id="3.40.50.150">
    <property type="entry name" value="Vaccinia Virus protein VP39"/>
    <property type="match status" value="1"/>
</dbReference>
<dbReference type="GO" id="GO:0005829">
    <property type="term" value="C:cytosol"/>
    <property type="evidence" value="ECO:0007669"/>
    <property type="project" value="TreeGrafter"/>
</dbReference>
<dbReference type="Pfam" id="PF02527">
    <property type="entry name" value="GidB"/>
    <property type="match status" value="1"/>
</dbReference>
<evidence type="ECO:0000313" key="8">
    <source>
        <dbReference type="EMBL" id="BBC61687.1"/>
    </source>
</evidence>
<name>A0A2Z5Y493_9ENTE</name>
<dbReference type="SUPFAM" id="SSF53335">
    <property type="entry name" value="S-adenosyl-L-methionine-dependent methyltransferases"/>
    <property type="match status" value="1"/>
</dbReference>
<reference evidence="8 9" key="1">
    <citation type="submission" date="2018-01" db="EMBL/GenBank/DDBJ databases">
        <title>Whole genome sequence of Melissococcus plutonius DAT561.</title>
        <authorList>
            <person name="Okumura K."/>
            <person name="Takamatsu D."/>
            <person name="Okura M."/>
        </authorList>
    </citation>
    <scope>NUCLEOTIDE SEQUENCE [LARGE SCALE GENOMIC DNA]</scope>
    <source>
        <strain evidence="8 9">DAT561</strain>
    </source>
</reference>
<keyword evidence="1 6" id="KW-0963">Cytoplasm</keyword>
<dbReference type="EMBL" id="AP018492">
    <property type="protein sequence ID" value="BBC61687.1"/>
    <property type="molecule type" value="Genomic_DNA"/>
</dbReference>
<feature type="region of interest" description="Disordered" evidence="7">
    <location>
        <begin position="218"/>
        <end position="238"/>
    </location>
</feature>
<keyword evidence="2 6" id="KW-0698">rRNA processing</keyword>
<dbReference type="InterPro" id="IPR029063">
    <property type="entry name" value="SAM-dependent_MTases_sf"/>
</dbReference>
<feature type="binding site" evidence="6">
    <location>
        <position position="147"/>
    </location>
    <ligand>
        <name>S-adenosyl-L-methionine</name>
        <dbReference type="ChEBI" id="CHEBI:59789"/>
    </ligand>
</feature>
<dbReference type="GeneID" id="57044134"/>
<dbReference type="PIRSF" id="PIRSF003078">
    <property type="entry name" value="GidB"/>
    <property type="match status" value="1"/>
</dbReference>
<dbReference type="AlphaFoldDB" id="A0A2Z5Y493"/>
<comment type="function">
    <text evidence="6">Specifically methylates the N7 position of a guanine in 16S rRNA.</text>
</comment>